<dbReference type="Proteomes" id="UP001153737">
    <property type="component" value="Chromosome 8"/>
</dbReference>
<dbReference type="EMBL" id="OU896714">
    <property type="protein sequence ID" value="CAG9824942.1"/>
    <property type="molecule type" value="Genomic_DNA"/>
</dbReference>
<dbReference type="InterPro" id="IPR014939">
    <property type="entry name" value="CDT1_Gemini-bd-like"/>
</dbReference>
<reference evidence="4" key="1">
    <citation type="submission" date="2022-01" db="EMBL/GenBank/DDBJ databases">
        <authorList>
            <person name="King R."/>
        </authorList>
    </citation>
    <scope>NUCLEOTIDE SEQUENCE</scope>
</reference>
<dbReference type="OrthoDB" id="341730at2759"/>
<dbReference type="GO" id="GO:0000076">
    <property type="term" value="P:DNA replication checkpoint signaling"/>
    <property type="evidence" value="ECO:0007669"/>
    <property type="project" value="TreeGrafter"/>
</dbReference>
<keyword evidence="5" id="KW-1185">Reference proteome</keyword>
<dbReference type="GO" id="GO:0000278">
    <property type="term" value="P:mitotic cell cycle"/>
    <property type="evidence" value="ECO:0007669"/>
    <property type="project" value="TreeGrafter"/>
</dbReference>
<proteinExistence type="inferred from homology"/>
<dbReference type="SUPFAM" id="SSF46785">
    <property type="entry name" value="Winged helix' DNA-binding domain"/>
    <property type="match status" value="1"/>
</dbReference>
<dbReference type="SMART" id="SM01075">
    <property type="entry name" value="CDT1"/>
    <property type="match status" value="1"/>
</dbReference>
<dbReference type="InterPro" id="IPR038090">
    <property type="entry name" value="Cdt1_C_WH_dom_sf"/>
</dbReference>
<dbReference type="Pfam" id="PF16679">
    <property type="entry name" value="CDT1_C"/>
    <property type="match status" value="1"/>
</dbReference>
<dbReference type="Pfam" id="PF08839">
    <property type="entry name" value="CDT1"/>
    <property type="match status" value="1"/>
</dbReference>
<feature type="domain" description="CDT1 Geminin-binding" evidence="3">
    <location>
        <begin position="361"/>
        <end position="519"/>
    </location>
</feature>
<evidence type="ECO:0000313" key="4">
    <source>
        <dbReference type="EMBL" id="CAG9824942.1"/>
    </source>
</evidence>
<dbReference type="InterPro" id="IPR036390">
    <property type="entry name" value="WH_DNA-bd_sf"/>
</dbReference>
<evidence type="ECO:0000259" key="3">
    <source>
        <dbReference type="SMART" id="SM01075"/>
    </source>
</evidence>
<gene>
    <name evidence="4" type="ORF">PHAECO_LOCUS12058</name>
</gene>
<dbReference type="GO" id="GO:0070182">
    <property type="term" value="F:DNA polymerase binding"/>
    <property type="evidence" value="ECO:0007669"/>
    <property type="project" value="TreeGrafter"/>
</dbReference>
<accession>A0A9N9SPS8</accession>
<keyword evidence="2" id="KW-0131">Cell cycle</keyword>
<reference evidence="4" key="2">
    <citation type="submission" date="2022-10" db="EMBL/GenBank/DDBJ databases">
        <authorList>
            <consortium name="ENA_rothamsted_submissions"/>
            <consortium name="culmorum"/>
            <person name="King R."/>
        </authorList>
    </citation>
    <scope>NUCLEOTIDE SEQUENCE</scope>
</reference>
<dbReference type="PANTHER" id="PTHR28637">
    <property type="entry name" value="DNA REPLICATION FACTOR CDT1"/>
    <property type="match status" value="1"/>
</dbReference>
<name>A0A9N9SPS8_PHACE</name>
<dbReference type="GO" id="GO:0005634">
    <property type="term" value="C:nucleus"/>
    <property type="evidence" value="ECO:0007669"/>
    <property type="project" value="TreeGrafter"/>
</dbReference>
<dbReference type="GO" id="GO:0003677">
    <property type="term" value="F:DNA binding"/>
    <property type="evidence" value="ECO:0007669"/>
    <property type="project" value="InterPro"/>
</dbReference>
<evidence type="ECO:0000256" key="1">
    <source>
        <dbReference type="ARBA" id="ARBA00008356"/>
    </source>
</evidence>
<dbReference type="GO" id="GO:0071163">
    <property type="term" value="P:DNA replication preinitiation complex assembly"/>
    <property type="evidence" value="ECO:0007669"/>
    <property type="project" value="InterPro"/>
</dbReference>
<dbReference type="AlphaFoldDB" id="A0A9N9SPS8"/>
<dbReference type="PANTHER" id="PTHR28637:SF1">
    <property type="entry name" value="DNA REPLICATION FACTOR CDT1"/>
    <property type="match status" value="1"/>
</dbReference>
<evidence type="ECO:0000313" key="5">
    <source>
        <dbReference type="Proteomes" id="UP001153737"/>
    </source>
</evidence>
<dbReference type="CDD" id="cd08674">
    <property type="entry name" value="Cdt1_m"/>
    <property type="match status" value="1"/>
</dbReference>
<dbReference type="GO" id="GO:0030174">
    <property type="term" value="P:regulation of DNA-templated DNA replication initiation"/>
    <property type="evidence" value="ECO:0007669"/>
    <property type="project" value="InterPro"/>
</dbReference>
<sequence>MGIKSTLAIQTNRPDNEERQQWESTLAIQTNRPDICSHLSATVDLDSRQPFVRMSNKFKIGGKMNLLTEVKEDVNLCFVCQSNVKRSAIDDLKLNRAKKVLVLDNDPGFDKQTVESENVSALCSSSVAFTKDEFSSGSNDKFQNKEKSRIILSVGKTLEQNKMQKSGTKKSAPKTKLAKNSNYNMDIQQLLSNMGKGNDSSILPKSEDISSTTHIIERHVTPPNTPNKVSNALDKVKEKPDGPSIKEIKKKMTRSARLADLKASISRFQSNADKLVQVEKKTSQIPESPKLRNFKTIELEVQTSPQKVFSPDKSYLSPRKDSSARRNLIHLLSPTKNTLATLPDSPSKKILLETAKPALTLPYRYRYLAEIFRCIDVVSQILYNRKETITFRKLKPAVEEMLKRNLMEKHLSQIKHIYPEAFEFSQEKLKVFGTGMKQEQWELVLNPKIDNAEHMNSDILLKRRRHLYNSLLDLVKKYHHEFLATLSPPMTVDKDKITRWHPEFNIEKVPEIECSELPQSPAEEKLTTGKDVLDKARQMFNCNTRMEQALQRLREAREGNKAPEEAEKEVPAKPVSVLKGIPSALLEKVRQKQAAKALMSMTRSADKEKEVLIYSRLPEIARLTRNLFVSEKKSVLPLDVVVEKLGNCYRVHLTKTEMEDHLKAIAKEVPLWLVFHNIRNCVYLKLAKNSDLSVIIYKLEHLVKTKSEL</sequence>
<protein>
    <recommendedName>
        <fullName evidence="3">CDT1 Geminin-binding domain-containing protein</fullName>
    </recommendedName>
</protein>
<dbReference type="Gene3D" id="1.10.10.1420">
    <property type="entry name" value="DNA replication factor Cdt1, C-terminal WH domain"/>
    <property type="match status" value="1"/>
</dbReference>
<evidence type="ECO:0000256" key="2">
    <source>
        <dbReference type="ARBA" id="ARBA00023306"/>
    </source>
</evidence>
<organism evidence="4 5">
    <name type="scientific">Phaedon cochleariae</name>
    <name type="common">Mustard beetle</name>
    <dbReference type="NCBI Taxonomy" id="80249"/>
    <lineage>
        <taxon>Eukaryota</taxon>
        <taxon>Metazoa</taxon>
        <taxon>Ecdysozoa</taxon>
        <taxon>Arthropoda</taxon>
        <taxon>Hexapoda</taxon>
        <taxon>Insecta</taxon>
        <taxon>Pterygota</taxon>
        <taxon>Neoptera</taxon>
        <taxon>Endopterygota</taxon>
        <taxon>Coleoptera</taxon>
        <taxon>Polyphaga</taxon>
        <taxon>Cucujiformia</taxon>
        <taxon>Chrysomeloidea</taxon>
        <taxon>Chrysomelidae</taxon>
        <taxon>Chrysomelinae</taxon>
        <taxon>Chrysomelini</taxon>
        <taxon>Phaedon</taxon>
    </lineage>
</organism>
<dbReference type="CDD" id="cd08767">
    <property type="entry name" value="Cdt1_c"/>
    <property type="match status" value="1"/>
</dbReference>
<dbReference type="InterPro" id="IPR045173">
    <property type="entry name" value="Cdt1"/>
</dbReference>
<comment type="similarity">
    <text evidence="1">Belongs to the Cdt1 family.</text>
</comment>
<dbReference type="InterPro" id="IPR032054">
    <property type="entry name" value="Cdt1_C"/>
</dbReference>